<gene>
    <name evidence="2" type="ORF">RS86_00096</name>
</gene>
<dbReference type="CDD" id="cd00093">
    <property type="entry name" value="HTH_XRE"/>
    <property type="match status" value="1"/>
</dbReference>
<dbReference type="STRING" id="582680.RS86_00096"/>
<evidence type="ECO:0000313" key="3">
    <source>
        <dbReference type="Proteomes" id="UP000033740"/>
    </source>
</evidence>
<dbReference type="PROSITE" id="PS50943">
    <property type="entry name" value="HTH_CROC1"/>
    <property type="match status" value="1"/>
</dbReference>
<comment type="caution">
    <text evidence="2">The sequence shown here is derived from an EMBL/GenBank/DDBJ whole genome shotgun (WGS) entry which is preliminary data.</text>
</comment>
<dbReference type="RefSeq" id="WP_045270245.1">
    <property type="nucleotide sequence ID" value="NZ_JYIX01000013.1"/>
</dbReference>
<evidence type="ECO:0000313" key="2">
    <source>
        <dbReference type="EMBL" id="KJL37138.1"/>
    </source>
</evidence>
<dbReference type="InterPro" id="IPR010982">
    <property type="entry name" value="Lambda_DNA-bd_dom_sf"/>
</dbReference>
<dbReference type="AlphaFoldDB" id="A0A0F0LVI0"/>
<proteinExistence type="predicted"/>
<dbReference type="GO" id="GO:0003677">
    <property type="term" value="F:DNA binding"/>
    <property type="evidence" value="ECO:0007669"/>
    <property type="project" value="InterPro"/>
</dbReference>
<keyword evidence="3" id="KW-1185">Reference proteome</keyword>
<dbReference type="InterPro" id="IPR041413">
    <property type="entry name" value="MLTR_LBD"/>
</dbReference>
<accession>A0A0F0LVI0</accession>
<dbReference type="PANTHER" id="PTHR35010:SF2">
    <property type="entry name" value="BLL4672 PROTEIN"/>
    <property type="match status" value="1"/>
</dbReference>
<dbReference type="Proteomes" id="UP000033740">
    <property type="component" value="Unassembled WGS sequence"/>
</dbReference>
<dbReference type="InterPro" id="IPR001387">
    <property type="entry name" value="Cro/C1-type_HTH"/>
</dbReference>
<dbReference type="Gene3D" id="1.10.260.40">
    <property type="entry name" value="lambda repressor-like DNA-binding domains"/>
    <property type="match status" value="1"/>
</dbReference>
<dbReference type="Gene3D" id="3.30.450.180">
    <property type="match status" value="1"/>
</dbReference>
<dbReference type="Pfam" id="PF17765">
    <property type="entry name" value="MLTR_LBD"/>
    <property type="match status" value="1"/>
</dbReference>
<sequence>MAPKNESVRDFLATRRARITPEMAGIPRGGGVRRVPGLRREEVATLAGVSVDYYTRIEKGDLTGVSDEILDAIARTLQLTDDENAYLYDLARTARRPTHPRRRSNGTTTVAPQVQLLMDAMGSSPVIALTRRLDIIAANSLGRALFDIAYASPTRKSAATAPNLAAFVFLDPAAESFYEDLDDAADTCVRILRAQAGATPHDARLTQLIGELSTRSTSFRTRWAAHDVGVHRTGTKTLNHRDVGPLTLGFEELTLDSAPSLVLSVYVAEPASPTAERLQLLAAWATTPTTALGPL</sequence>
<dbReference type="Pfam" id="PF13560">
    <property type="entry name" value="HTH_31"/>
    <property type="match status" value="1"/>
</dbReference>
<dbReference type="SMART" id="SM00530">
    <property type="entry name" value="HTH_XRE"/>
    <property type="match status" value="1"/>
</dbReference>
<dbReference type="PANTHER" id="PTHR35010">
    <property type="entry name" value="BLL4672 PROTEIN-RELATED"/>
    <property type="match status" value="1"/>
</dbReference>
<protein>
    <submittedName>
        <fullName evidence="2">Helix-turn-helix protein</fullName>
    </submittedName>
</protein>
<dbReference type="PATRIC" id="fig|582680.6.peg.98"/>
<reference evidence="2 3" key="1">
    <citation type="submission" date="2015-02" db="EMBL/GenBank/DDBJ databases">
        <title>Draft genome sequences of ten Microbacterium spp. with emphasis on heavy metal contaminated environments.</title>
        <authorList>
            <person name="Corretto E."/>
        </authorList>
    </citation>
    <scope>NUCLEOTIDE SEQUENCE [LARGE SCALE GENOMIC DNA]</scope>
    <source>
        <strain evidence="2 3">ARN176</strain>
    </source>
</reference>
<evidence type="ECO:0000259" key="1">
    <source>
        <dbReference type="PROSITE" id="PS50943"/>
    </source>
</evidence>
<organism evidence="2 3">
    <name type="scientific">Microbacterium azadirachtae</name>
    <dbReference type="NCBI Taxonomy" id="582680"/>
    <lineage>
        <taxon>Bacteria</taxon>
        <taxon>Bacillati</taxon>
        <taxon>Actinomycetota</taxon>
        <taxon>Actinomycetes</taxon>
        <taxon>Micrococcales</taxon>
        <taxon>Microbacteriaceae</taxon>
        <taxon>Microbacterium</taxon>
    </lineage>
</organism>
<name>A0A0F0LVI0_9MICO</name>
<dbReference type="SUPFAM" id="SSF47413">
    <property type="entry name" value="lambda repressor-like DNA-binding domains"/>
    <property type="match status" value="1"/>
</dbReference>
<dbReference type="EMBL" id="JYIX01000013">
    <property type="protein sequence ID" value="KJL37138.1"/>
    <property type="molecule type" value="Genomic_DNA"/>
</dbReference>
<feature type="domain" description="HTH cro/C1-type" evidence="1">
    <location>
        <begin position="37"/>
        <end position="84"/>
    </location>
</feature>